<dbReference type="RefSeq" id="WP_042457131.1">
    <property type="nucleotide sequence ID" value="NZ_CP015421.1"/>
</dbReference>
<sequence length="152" mass="16558">METKAFGTIPLEDGQATLPVGPGIVRPASLDALATLKDREAMAALSQFLDRLPRHIEKAREHFLDNYEAVAANVPAWLHENEPEVFRAMFGDAAPSEIDAEALWTALDLSSVWTRDDTAVVLDLGFRETPMTHAFAAEFSYDGTLTGLALAS</sequence>
<name>A0A0D6B6P0_RHOSU</name>
<reference evidence="2 4" key="2">
    <citation type="submission" date="2021-01" db="EMBL/GenBank/DDBJ databases">
        <title>Draft genomes of Rhodovulum sulfidophilum.</title>
        <authorList>
            <person name="Guzman M.S."/>
        </authorList>
    </citation>
    <scope>NUCLEOTIDE SEQUENCE [LARGE SCALE GENOMIC DNA]</scope>
    <source>
        <strain evidence="2 4">AB35</strain>
    </source>
</reference>
<dbReference type="Proteomes" id="UP000064912">
    <property type="component" value="Chromosome"/>
</dbReference>
<protein>
    <submittedName>
        <fullName evidence="1">Uncharacterized protein</fullName>
    </submittedName>
</protein>
<organism evidence="1 3">
    <name type="scientific">Rhodovulum sulfidophilum</name>
    <name type="common">Rhodobacter sulfidophilus</name>
    <dbReference type="NCBI Taxonomy" id="35806"/>
    <lineage>
        <taxon>Bacteria</taxon>
        <taxon>Pseudomonadati</taxon>
        <taxon>Pseudomonadota</taxon>
        <taxon>Alphaproteobacteria</taxon>
        <taxon>Rhodobacterales</taxon>
        <taxon>Paracoccaceae</taxon>
        <taxon>Rhodovulum</taxon>
    </lineage>
</organism>
<dbReference type="EMBL" id="JAESJJ010000022">
    <property type="protein sequence ID" value="MBL3610109.1"/>
    <property type="molecule type" value="Genomic_DNA"/>
</dbReference>
<dbReference type="KEGG" id="rsu:NHU_03635"/>
<dbReference type="EMBL" id="AP014800">
    <property type="protein sequence ID" value="BAQ70767.1"/>
    <property type="molecule type" value="Genomic_DNA"/>
</dbReference>
<proteinExistence type="predicted"/>
<accession>A0A0D6B6P0</accession>
<evidence type="ECO:0000313" key="4">
    <source>
        <dbReference type="Proteomes" id="UP000604473"/>
    </source>
</evidence>
<keyword evidence="4" id="KW-1185">Reference proteome</keyword>
<evidence type="ECO:0000313" key="2">
    <source>
        <dbReference type="EMBL" id="MBL3610109.1"/>
    </source>
</evidence>
<gene>
    <name evidence="2" type="ORF">JMM60_15135</name>
    <name evidence="1" type="ORF">NHU_03635</name>
</gene>
<evidence type="ECO:0000313" key="3">
    <source>
        <dbReference type="Proteomes" id="UP000064912"/>
    </source>
</evidence>
<dbReference type="GeneID" id="93537930"/>
<dbReference type="AlphaFoldDB" id="A0A0D6B6P0"/>
<dbReference type="OrthoDB" id="7866614at2"/>
<dbReference type="Proteomes" id="UP000604473">
    <property type="component" value="Unassembled WGS sequence"/>
</dbReference>
<reference evidence="1 3" key="1">
    <citation type="submission" date="2015-02" db="EMBL/GenBank/DDBJ databases">
        <title>Genome sequene of Rhodovulum sulfidophilum DSM 2351.</title>
        <authorList>
            <person name="Nagao N."/>
        </authorList>
    </citation>
    <scope>NUCLEOTIDE SEQUENCE [LARGE SCALE GENOMIC DNA]</scope>
    <source>
        <strain evidence="1 3">DSM 2351</strain>
    </source>
</reference>
<evidence type="ECO:0000313" key="1">
    <source>
        <dbReference type="EMBL" id="BAQ70767.1"/>
    </source>
</evidence>
<dbReference type="PATRIC" id="fig|35806.4.peg.3735"/>